<evidence type="ECO:0000313" key="2">
    <source>
        <dbReference type="Proteomes" id="UP000051012"/>
    </source>
</evidence>
<reference evidence="1 2" key="1">
    <citation type="journal article" date="2015" name="Microbiome">
        <title>Genomic resolution of linkages in carbon, nitrogen, and sulfur cycling among widespread estuary sediment bacteria.</title>
        <authorList>
            <person name="Baker B.J."/>
            <person name="Lazar C.S."/>
            <person name="Teske A.P."/>
            <person name="Dick G.J."/>
        </authorList>
    </citation>
    <scope>NUCLEOTIDE SEQUENCE [LARGE SCALE GENOMIC DNA]</scope>
    <source>
        <strain evidence="1">DG_78</strain>
    </source>
</reference>
<sequence length="185" mass="21182">MKKLLILIFIFLFFSCPNEEGINPTEPKDVIELLPLDNEISGWTRKGEMDVAENDEQLTDLINGEGQVFIDHGFVKFARQWYQGNVADATREIRLRIFDMGDTTNAKDVYDAVGIGTETPWTDNNAGVEARIDETLLFDYKIDFWDDRFYVWVTIKDEKTPVGLNVAKLFCLNVSNAIRDTTESD</sequence>
<name>A0A0S7YGI4_UNCT6</name>
<dbReference type="EMBL" id="LJNI01000029">
    <property type="protein sequence ID" value="KPJ73760.1"/>
    <property type="molecule type" value="Genomic_DNA"/>
</dbReference>
<proteinExistence type="predicted"/>
<organism evidence="1 2">
    <name type="scientific">candidate division TA06 bacterium DG_78</name>
    <dbReference type="NCBI Taxonomy" id="1703772"/>
    <lineage>
        <taxon>Bacteria</taxon>
        <taxon>Bacteria division TA06</taxon>
    </lineage>
</organism>
<evidence type="ECO:0000313" key="1">
    <source>
        <dbReference type="EMBL" id="KPJ73760.1"/>
    </source>
</evidence>
<accession>A0A0S7YGI4</accession>
<evidence type="ECO:0008006" key="3">
    <source>
        <dbReference type="Google" id="ProtNLM"/>
    </source>
</evidence>
<dbReference type="Proteomes" id="UP000051012">
    <property type="component" value="Unassembled WGS sequence"/>
</dbReference>
<dbReference type="AlphaFoldDB" id="A0A0S7YGI4"/>
<dbReference type="PROSITE" id="PS51257">
    <property type="entry name" value="PROKAR_LIPOPROTEIN"/>
    <property type="match status" value="1"/>
</dbReference>
<protein>
    <recommendedName>
        <fullName evidence="3">Lipoprotein</fullName>
    </recommendedName>
</protein>
<gene>
    <name evidence="1" type="ORF">AMJ52_03275</name>
</gene>
<comment type="caution">
    <text evidence="1">The sequence shown here is derived from an EMBL/GenBank/DDBJ whole genome shotgun (WGS) entry which is preliminary data.</text>
</comment>